<dbReference type="GO" id="GO:0006777">
    <property type="term" value="P:Mo-molybdopterin cofactor biosynthetic process"/>
    <property type="evidence" value="ECO:0007669"/>
    <property type="project" value="UniProtKB-UniRule"/>
</dbReference>
<keyword evidence="7 12" id="KW-0411">Iron-sulfur</keyword>
<keyword evidence="6 12" id="KW-0408">Iron</keyword>
<dbReference type="CDD" id="cd01335">
    <property type="entry name" value="Radical_SAM"/>
    <property type="match status" value="1"/>
</dbReference>
<name>A0A1I6TLB1_9BACL</name>
<feature type="binding site" evidence="12">
    <location>
        <position position="280"/>
    </location>
    <ligand>
        <name>[4Fe-4S] cluster</name>
        <dbReference type="ChEBI" id="CHEBI:49883"/>
        <label>2</label>
        <note>4Fe-4S-substrate</note>
    </ligand>
</feature>
<dbReference type="EC" id="4.1.99.22" evidence="1 12"/>
<dbReference type="GO" id="GO:0061799">
    <property type="term" value="F:cyclic pyranopterin monophosphate synthase activity"/>
    <property type="evidence" value="ECO:0007669"/>
    <property type="project" value="TreeGrafter"/>
</dbReference>
<dbReference type="InterPro" id="IPR000385">
    <property type="entry name" value="MoaA_NifB_PqqE_Fe-S-bd_CS"/>
</dbReference>
<feature type="binding site" evidence="12">
    <location>
        <position position="165"/>
    </location>
    <ligand>
        <name>GTP</name>
        <dbReference type="ChEBI" id="CHEBI:37565"/>
    </ligand>
</feature>
<comment type="cofactor">
    <cofactor evidence="12">
        <name>[4Fe-4S] cluster</name>
        <dbReference type="ChEBI" id="CHEBI:49883"/>
    </cofactor>
    <text evidence="12">Binds 2 [4Fe-4S] clusters. Binds 1 [4Fe-4S] cluster coordinated with 3 cysteines and an exchangeable S-adenosyl-L-methionine and 1 [4Fe-4S] cluster coordinated with 3 cysteines and the GTP-derived substrate.</text>
</comment>
<keyword evidence="15" id="KW-1185">Reference proteome</keyword>
<feature type="binding site" evidence="12">
    <location>
        <position position="32"/>
    </location>
    <ligand>
        <name>S-adenosyl-L-methionine</name>
        <dbReference type="ChEBI" id="CHEBI:59789"/>
    </ligand>
</feature>
<feature type="binding site" evidence="12">
    <location>
        <position position="266"/>
    </location>
    <ligand>
        <name>[4Fe-4S] cluster</name>
        <dbReference type="ChEBI" id="CHEBI:49883"/>
        <label>2</label>
        <note>4Fe-4S-substrate</note>
    </ligand>
</feature>
<feature type="binding site" evidence="12">
    <location>
        <position position="128"/>
    </location>
    <ligand>
        <name>S-adenosyl-L-methionine</name>
        <dbReference type="ChEBI" id="CHEBI:59789"/>
    </ligand>
</feature>
<dbReference type="GO" id="GO:0046872">
    <property type="term" value="F:metal ion binding"/>
    <property type="evidence" value="ECO:0007669"/>
    <property type="project" value="UniProtKB-KW"/>
</dbReference>
<feature type="binding site" evidence="12">
    <location>
        <position position="73"/>
    </location>
    <ligand>
        <name>GTP</name>
        <dbReference type="ChEBI" id="CHEBI:37565"/>
    </ligand>
</feature>
<evidence type="ECO:0000313" key="15">
    <source>
        <dbReference type="Proteomes" id="UP000198660"/>
    </source>
</evidence>
<comment type="catalytic activity">
    <reaction evidence="11 12">
        <text>GTP + AH2 + S-adenosyl-L-methionine = (8S)-3',8-cyclo-7,8-dihydroguanosine 5'-triphosphate + 5'-deoxyadenosine + L-methionine + A + H(+)</text>
        <dbReference type="Rhea" id="RHEA:49576"/>
        <dbReference type="ChEBI" id="CHEBI:13193"/>
        <dbReference type="ChEBI" id="CHEBI:15378"/>
        <dbReference type="ChEBI" id="CHEBI:17319"/>
        <dbReference type="ChEBI" id="CHEBI:17499"/>
        <dbReference type="ChEBI" id="CHEBI:37565"/>
        <dbReference type="ChEBI" id="CHEBI:57844"/>
        <dbReference type="ChEBI" id="CHEBI:59789"/>
        <dbReference type="ChEBI" id="CHEBI:131766"/>
        <dbReference type="EC" id="4.1.99.22"/>
    </reaction>
</comment>
<dbReference type="InterPro" id="IPR006638">
    <property type="entry name" value="Elp3/MiaA/NifB-like_rSAM"/>
</dbReference>
<proteinExistence type="inferred from homology"/>
<dbReference type="InterPro" id="IPR007197">
    <property type="entry name" value="rSAM"/>
</dbReference>
<feature type="binding site" evidence="12">
    <location>
        <position position="26"/>
    </location>
    <ligand>
        <name>[4Fe-4S] cluster</name>
        <dbReference type="ChEBI" id="CHEBI:49883"/>
        <label>1</label>
        <note>4Fe-4S-S-AdoMet</note>
    </ligand>
</feature>
<evidence type="ECO:0000259" key="13">
    <source>
        <dbReference type="PROSITE" id="PS51918"/>
    </source>
</evidence>
<organism evidence="14 15">
    <name type="scientific">Marininema halotolerans</name>
    <dbReference type="NCBI Taxonomy" id="1155944"/>
    <lineage>
        <taxon>Bacteria</taxon>
        <taxon>Bacillati</taxon>
        <taxon>Bacillota</taxon>
        <taxon>Bacilli</taxon>
        <taxon>Bacillales</taxon>
        <taxon>Thermoactinomycetaceae</taxon>
        <taxon>Marininema</taxon>
    </lineage>
</organism>
<evidence type="ECO:0000256" key="3">
    <source>
        <dbReference type="ARBA" id="ARBA00022691"/>
    </source>
</evidence>
<feature type="binding site" evidence="12">
    <location>
        <begin position="268"/>
        <end position="270"/>
    </location>
    <ligand>
        <name>GTP</name>
        <dbReference type="ChEBI" id="CHEBI:37565"/>
    </ligand>
</feature>
<dbReference type="CDD" id="cd21117">
    <property type="entry name" value="Twitch_MoaA"/>
    <property type="match status" value="1"/>
</dbReference>
<dbReference type="SFLD" id="SFLDG01386">
    <property type="entry name" value="main_SPASM_domain-containing"/>
    <property type="match status" value="1"/>
</dbReference>
<dbReference type="PROSITE" id="PS51918">
    <property type="entry name" value="RADICAL_SAM"/>
    <property type="match status" value="1"/>
</dbReference>
<dbReference type="AlphaFoldDB" id="A0A1I6TLB1"/>
<gene>
    <name evidence="12" type="primary">moaA</name>
    <name evidence="14" type="ORF">SAMN05444972_11099</name>
</gene>
<dbReference type="InterPro" id="IPR010505">
    <property type="entry name" value="MoaA_twitch"/>
</dbReference>
<dbReference type="GO" id="GO:0005525">
    <property type="term" value="F:GTP binding"/>
    <property type="evidence" value="ECO:0007669"/>
    <property type="project" value="UniProtKB-UniRule"/>
</dbReference>
<feature type="binding site" evidence="12">
    <location>
        <position position="33"/>
    </location>
    <ligand>
        <name>[4Fe-4S] cluster</name>
        <dbReference type="ChEBI" id="CHEBI:49883"/>
        <label>1</label>
        <note>4Fe-4S-S-AdoMet</note>
    </ligand>
</feature>
<dbReference type="InterPro" id="IPR013483">
    <property type="entry name" value="MoaA"/>
</dbReference>
<dbReference type="UniPathway" id="UPA00344"/>
<dbReference type="Gene3D" id="3.20.20.70">
    <property type="entry name" value="Aldolase class I"/>
    <property type="match status" value="1"/>
</dbReference>
<dbReference type="InterPro" id="IPR013785">
    <property type="entry name" value="Aldolase_TIM"/>
</dbReference>
<feature type="binding site" evidence="12">
    <location>
        <position position="30"/>
    </location>
    <ligand>
        <name>[4Fe-4S] cluster</name>
        <dbReference type="ChEBI" id="CHEBI:49883"/>
        <label>1</label>
        <note>4Fe-4S-S-AdoMet</note>
    </ligand>
</feature>
<keyword evidence="10 12" id="KW-0456">Lyase</keyword>
<evidence type="ECO:0000256" key="7">
    <source>
        <dbReference type="ARBA" id="ARBA00023014"/>
    </source>
</evidence>
<protein>
    <recommendedName>
        <fullName evidence="1 12">GTP 3',8-cyclase</fullName>
        <ecNumber evidence="1 12">4.1.99.22</ecNumber>
    </recommendedName>
    <alternativeName>
        <fullName evidence="12">Molybdenum cofactor biosynthesis protein A</fullName>
    </alternativeName>
</protein>
<feature type="binding site" evidence="12">
    <location>
        <position position="19"/>
    </location>
    <ligand>
        <name>GTP</name>
        <dbReference type="ChEBI" id="CHEBI:37565"/>
    </ligand>
</feature>
<evidence type="ECO:0000256" key="10">
    <source>
        <dbReference type="ARBA" id="ARBA00023239"/>
    </source>
</evidence>
<feature type="binding site" evidence="12">
    <location>
        <position position="263"/>
    </location>
    <ligand>
        <name>[4Fe-4S] cluster</name>
        <dbReference type="ChEBI" id="CHEBI:49883"/>
        <label>2</label>
        <note>4Fe-4S-substrate</note>
    </ligand>
</feature>
<dbReference type="InterPro" id="IPR058240">
    <property type="entry name" value="rSAM_sf"/>
</dbReference>
<evidence type="ECO:0000256" key="11">
    <source>
        <dbReference type="ARBA" id="ARBA00048697"/>
    </source>
</evidence>
<dbReference type="PROSITE" id="PS01305">
    <property type="entry name" value="MOAA_NIFB_PQQE"/>
    <property type="match status" value="1"/>
</dbReference>
<evidence type="ECO:0000256" key="2">
    <source>
        <dbReference type="ARBA" id="ARBA00022485"/>
    </source>
</evidence>
<dbReference type="SFLD" id="SFLDG01383">
    <property type="entry name" value="cyclic_pyranopterin_phosphate"/>
    <property type="match status" value="1"/>
</dbReference>
<evidence type="ECO:0000256" key="8">
    <source>
        <dbReference type="ARBA" id="ARBA00023134"/>
    </source>
</evidence>
<keyword evidence="8 12" id="KW-0342">GTP-binding</keyword>
<dbReference type="SMART" id="SM00729">
    <property type="entry name" value="Elp3"/>
    <property type="match status" value="1"/>
</dbReference>
<dbReference type="NCBIfam" id="TIGR02666">
    <property type="entry name" value="moaA"/>
    <property type="match status" value="1"/>
</dbReference>
<feature type="binding site" evidence="12">
    <location>
        <position position="199"/>
    </location>
    <ligand>
        <name>S-adenosyl-L-methionine</name>
        <dbReference type="ChEBI" id="CHEBI:59789"/>
    </ligand>
</feature>
<accession>A0A1I6TLB1</accession>
<dbReference type="GO" id="GO:1904047">
    <property type="term" value="F:S-adenosyl-L-methionine binding"/>
    <property type="evidence" value="ECO:0007669"/>
    <property type="project" value="UniProtKB-UniRule"/>
</dbReference>
<dbReference type="OrthoDB" id="9763993at2"/>
<feature type="domain" description="Radical SAM core" evidence="13">
    <location>
        <begin position="10"/>
        <end position="231"/>
    </location>
</feature>
<dbReference type="Pfam" id="PF06463">
    <property type="entry name" value="Mob_synth_C"/>
    <property type="match status" value="1"/>
</dbReference>
<evidence type="ECO:0000256" key="12">
    <source>
        <dbReference type="HAMAP-Rule" id="MF_01225"/>
    </source>
</evidence>
<dbReference type="HAMAP" id="MF_01225_B">
    <property type="entry name" value="MoaA_B"/>
    <property type="match status" value="1"/>
</dbReference>
<keyword evidence="2 12" id="KW-0004">4Fe-4S</keyword>
<reference evidence="15" key="1">
    <citation type="submission" date="2016-10" db="EMBL/GenBank/DDBJ databases">
        <authorList>
            <person name="Varghese N."/>
            <person name="Submissions S."/>
        </authorList>
    </citation>
    <scope>NUCLEOTIDE SEQUENCE [LARGE SCALE GENOMIC DNA]</scope>
    <source>
        <strain evidence="15">DSM 45789</strain>
    </source>
</reference>
<dbReference type="Proteomes" id="UP000198660">
    <property type="component" value="Unassembled WGS sequence"/>
</dbReference>
<keyword evidence="9 12" id="KW-0501">Molybdenum cofactor biosynthesis</keyword>
<comment type="similarity">
    <text evidence="12">Belongs to the radical SAM superfamily. MoaA family.</text>
</comment>
<comment type="pathway">
    <text evidence="12">Cofactor biosynthesis; molybdopterin biosynthesis.</text>
</comment>
<feature type="binding site" evidence="12">
    <location>
        <position position="77"/>
    </location>
    <ligand>
        <name>S-adenosyl-L-methionine</name>
        <dbReference type="ChEBI" id="CHEBI:59789"/>
    </ligand>
</feature>
<evidence type="ECO:0000313" key="14">
    <source>
        <dbReference type="EMBL" id="SFS89955.1"/>
    </source>
</evidence>
<dbReference type="Pfam" id="PF04055">
    <property type="entry name" value="Radical_SAM"/>
    <property type="match status" value="1"/>
</dbReference>
<evidence type="ECO:0000256" key="9">
    <source>
        <dbReference type="ARBA" id="ARBA00023150"/>
    </source>
</evidence>
<keyword evidence="4 12" id="KW-0479">Metal-binding</keyword>
<dbReference type="SFLD" id="SFLDG01067">
    <property type="entry name" value="SPASM/twitch_domain_containing"/>
    <property type="match status" value="1"/>
</dbReference>
<dbReference type="PANTHER" id="PTHR22960:SF0">
    <property type="entry name" value="MOLYBDENUM COFACTOR BIOSYNTHESIS PROTEIN 1"/>
    <property type="match status" value="1"/>
</dbReference>
<dbReference type="InterPro" id="IPR050105">
    <property type="entry name" value="MoCo_biosynth_MoaA/MoaC"/>
</dbReference>
<dbReference type="SFLD" id="SFLDS00029">
    <property type="entry name" value="Radical_SAM"/>
    <property type="match status" value="1"/>
</dbReference>
<dbReference type="EMBL" id="FPAA01000010">
    <property type="protein sequence ID" value="SFS89955.1"/>
    <property type="molecule type" value="Genomic_DNA"/>
</dbReference>
<evidence type="ECO:0000256" key="5">
    <source>
        <dbReference type="ARBA" id="ARBA00022741"/>
    </source>
</evidence>
<evidence type="ECO:0000256" key="4">
    <source>
        <dbReference type="ARBA" id="ARBA00022723"/>
    </source>
</evidence>
<dbReference type="GO" id="GO:0061798">
    <property type="term" value="F:GTP 3',8'-cyclase activity"/>
    <property type="evidence" value="ECO:0007669"/>
    <property type="project" value="UniProtKB-UniRule"/>
</dbReference>
<dbReference type="SUPFAM" id="SSF102114">
    <property type="entry name" value="Radical SAM enzymes"/>
    <property type="match status" value="1"/>
</dbReference>
<feature type="binding site" evidence="12">
    <location>
        <position position="104"/>
    </location>
    <ligand>
        <name>GTP</name>
        <dbReference type="ChEBI" id="CHEBI:37565"/>
    </ligand>
</feature>
<dbReference type="PANTHER" id="PTHR22960">
    <property type="entry name" value="MOLYBDOPTERIN COFACTOR SYNTHESIS PROTEIN A"/>
    <property type="match status" value="1"/>
</dbReference>
<sequence>MDEPNRGIDSLYRPLKDLRISVTDRCNFRCGYCMPAEIFGADYSFLSQKALLTFPEIHRLVGLFVKLGVEKVRLTGGEPLLRANITELIQGIKGMEGVKDIALTTNASLLSEKAEPLYQAGLDRVNVSLDALNEMIFRQMNGERSNVKRVLAGIQQADKVGLKVKVNMVVQKGVNDTEILPMARYFREQGHILRFIEYMDVGNSNGWNPMEVVTKEEIIRIIGEEMPLYPLDATYFGEVAARYRYQGSEGEIGVISSISEPFCGHCTRARLSAEGRLYTCLFATEGVDLRSPLRQGATDDELLQMMIHTWAKRRDQYSEDRGKGSFTRDKIEMSYIGG</sequence>
<keyword evidence="5 12" id="KW-0547">Nucleotide-binding</keyword>
<dbReference type="RefSeq" id="WP_091838163.1">
    <property type="nucleotide sequence ID" value="NZ_FPAA01000010.1"/>
</dbReference>
<comment type="subunit">
    <text evidence="12">Monomer and homodimer.</text>
</comment>
<evidence type="ECO:0000256" key="6">
    <source>
        <dbReference type="ARBA" id="ARBA00023004"/>
    </source>
</evidence>
<comment type="function">
    <text evidence="12">Catalyzes the cyclization of GTP to (8S)-3',8-cyclo-7,8-dihydroguanosine 5'-triphosphate.</text>
</comment>
<dbReference type="InterPro" id="IPR040064">
    <property type="entry name" value="MoaA-like"/>
</dbReference>
<keyword evidence="3 12" id="KW-0949">S-adenosyl-L-methionine</keyword>
<dbReference type="GO" id="GO:0051539">
    <property type="term" value="F:4 iron, 4 sulfur cluster binding"/>
    <property type="evidence" value="ECO:0007669"/>
    <property type="project" value="UniProtKB-UniRule"/>
</dbReference>
<evidence type="ECO:0000256" key="1">
    <source>
        <dbReference type="ARBA" id="ARBA00012167"/>
    </source>
</evidence>